<dbReference type="InterPro" id="IPR058257">
    <property type="entry name" value="CorA-like_dom"/>
</dbReference>
<evidence type="ECO:0000256" key="2">
    <source>
        <dbReference type="ARBA" id="ARBA00022692"/>
    </source>
</evidence>
<evidence type="ECO:0000259" key="5">
    <source>
        <dbReference type="Pfam" id="PF26616"/>
    </source>
</evidence>
<gene>
    <name evidence="6" type="ORF">KXV57_001750</name>
</gene>
<dbReference type="Proteomes" id="UP000813423">
    <property type="component" value="Unassembled WGS sequence"/>
</dbReference>
<organism evidence="6 7">
    <name type="scientific">Aspergillus fumigatus</name>
    <name type="common">Neosartorya fumigata</name>
    <dbReference type="NCBI Taxonomy" id="746128"/>
    <lineage>
        <taxon>Eukaryota</taxon>
        <taxon>Fungi</taxon>
        <taxon>Dikarya</taxon>
        <taxon>Ascomycota</taxon>
        <taxon>Pezizomycotina</taxon>
        <taxon>Eurotiomycetes</taxon>
        <taxon>Eurotiomycetidae</taxon>
        <taxon>Eurotiales</taxon>
        <taxon>Aspergillaceae</taxon>
        <taxon>Aspergillus</taxon>
        <taxon>Aspergillus subgen. Fumigati</taxon>
    </lineage>
</organism>
<dbReference type="EMBL" id="JAIBSC010000134">
    <property type="protein sequence ID" value="KAH1895766.1"/>
    <property type="molecule type" value="Genomic_DNA"/>
</dbReference>
<protein>
    <recommendedName>
        <fullName evidence="5">CorA-like transporter domain-containing protein</fullName>
    </recommendedName>
</protein>
<proteinExistence type="predicted"/>
<feature type="domain" description="CorA-like transporter" evidence="5">
    <location>
        <begin position="24"/>
        <end position="245"/>
    </location>
</feature>
<dbReference type="InterPro" id="IPR045863">
    <property type="entry name" value="CorA_TM1_TM2"/>
</dbReference>
<evidence type="ECO:0000256" key="3">
    <source>
        <dbReference type="ARBA" id="ARBA00022989"/>
    </source>
</evidence>
<dbReference type="AlphaFoldDB" id="A0A8H4HJR9"/>
<comment type="caution">
    <text evidence="6">The sequence shown here is derived from an EMBL/GenBank/DDBJ whole genome shotgun (WGS) entry which is preliminary data.</text>
</comment>
<dbReference type="Gene3D" id="1.20.58.340">
    <property type="entry name" value="Magnesium transport protein CorA, transmembrane region"/>
    <property type="match status" value="1"/>
</dbReference>
<dbReference type="InterPro" id="IPR002523">
    <property type="entry name" value="MgTranspt_CorA/ZnTranspt_ZntB"/>
</dbReference>
<evidence type="ECO:0000256" key="1">
    <source>
        <dbReference type="ARBA" id="ARBA00004141"/>
    </source>
</evidence>
<keyword evidence="4" id="KW-0472">Membrane</keyword>
<dbReference type="Pfam" id="PF26616">
    <property type="entry name" value="CorA-like"/>
    <property type="match status" value="1"/>
</dbReference>
<dbReference type="GO" id="GO:0016020">
    <property type="term" value="C:membrane"/>
    <property type="evidence" value="ECO:0007669"/>
    <property type="project" value="UniProtKB-SubCell"/>
</dbReference>
<comment type="subcellular location">
    <subcellularLocation>
        <location evidence="1">Membrane</location>
        <topology evidence="1">Multi-pass membrane protein</topology>
    </subcellularLocation>
</comment>
<dbReference type="GO" id="GO:0046873">
    <property type="term" value="F:metal ion transmembrane transporter activity"/>
    <property type="evidence" value="ECO:0007669"/>
    <property type="project" value="InterPro"/>
</dbReference>
<evidence type="ECO:0000256" key="4">
    <source>
        <dbReference type="ARBA" id="ARBA00023136"/>
    </source>
</evidence>
<sequence length="465" mass="52409">MARLASDYYELIRPHLRYPALASQSEESDVYVFESTRESVHSFKNSELFEAHIAHTPKPEARIVSICCRNSLRPLGITEKAMRTLMSQYDIDSSFFDLVVSFGDKPQSSDAGHGGMNVKQGENGAYGTPPLVRLGDVSRANFADMQYLFTYAEDDNKGRGTVPWRIRQVCVFHRYDPSNSGNLWILLHATPQSKLQRQIEQTLSTSPAALLGEWSSIHLLVLSTYLNGWRWCIRNLGDEIEKTVDIALTLDLSKPRTGDHKGGLTYLLKQQYLGDRLVPVASRIGVALTTLHRLEQINSFFHSRRLSSDEEFQSVAGHLTYYITSLEGHLQSVNVLERKVRGISDLLAVALTVENQAVTIDINNKMLDLNNKLVKLTNKSLDGNATVRIVTLVTLIYLPASFVSSLLGMNLFDYGAGGDFQISHQFWVFVVLAGPLTILTVGSWYWLTRRRQRLRDRIREAEVEG</sequence>
<evidence type="ECO:0000313" key="7">
    <source>
        <dbReference type="Proteomes" id="UP000813423"/>
    </source>
</evidence>
<dbReference type="SUPFAM" id="SSF144083">
    <property type="entry name" value="Magnesium transport protein CorA, transmembrane region"/>
    <property type="match status" value="1"/>
</dbReference>
<reference evidence="6" key="1">
    <citation type="submission" date="2021-08" db="EMBL/GenBank/DDBJ databases">
        <title>Global Aspergillus fumigatus from environmental and clinical sources.</title>
        <authorList>
            <person name="Barber A."/>
            <person name="Sae-Ong T."/>
        </authorList>
    </citation>
    <scope>NUCLEOTIDE SEQUENCE</scope>
    <source>
        <strain evidence="6">NRZ-2016-071</strain>
    </source>
</reference>
<accession>A0A8H4HJR9</accession>
<keyword evidence="2" id="KW-0812">Transmembrane</keyword>
<keyword evidence="3" id="KW-1133">Transmembrane helix</keyword>
<evidence type="ECO:0000313" key="6">
    <source>
        <dbReference type="EMBL" id="KAH1895766.1"/>
    </source>
</evidence>
<dbReference type="Pfam" id="PF01544">
    <property type="entry name" value="CorA"/>
    <property type="match status" value="1"/>
</dbReference>
<name>A0A8H4HJR9_ASPFM</name>